<name>A0A8S4RIV7_9NEOP</name>
<dbReference type="InterPro" id="IPR001436">
    <property type="entry name" value="Alpha-crystallin/sHSP_animal"/>
</dbReference>
<evidence type="ECO:0000256" key="1">
    <source>
        <dbReference type="ARBA" id="ARBA00023016"/>
    </source>
</evidence>
<dbReference type="Gene3D" id="2.60.40.790">
    <property type="match status" value="1"/>
</dbReference>
<dbReference type="GO" id="GO:0009408">
    <property type="term" value="P:response to heat"/>
    <property type="evidence" value="ECO:0007669"/>
    <property type="project" value="TreeGrafter"/>
</dbReference>
<evidence type="ECO:0000313" key="7">
    <source>
        <dbReference type="Proteomes" id="UP000838756"/>
    </source>
</evidence>
<comment type="similarity">
    <text evidence="2 3">Belongs to the small heat shock protein (HSP20) family.</text>
</comment>
<dbReference type="PANTHER" id="PTHR45640:SF13">
    <property type="entry name" value="HEAT SHOCK PROTEIN 22-RELATED"/>
    <property type="match status" value="1"/>
</dbReference>
<evidence type="ECO:0000313" key="6">
    <source>
        <dbReference type="EMBL" id="CAH2236742.1"/>
    </source>
</evidence>
<evidence type="ECO:0000256" key="4">
    <source>
        <dbReference type="SAM" id="MobiDB-lite"/>
    </source>
</evidence>
<dbReference type="OrthoDB" id="1431247at2759"/>
<keyword evidence="7" id="KW-1185">Reference proteome</keyword>
<proteinExistence type="inferred from homology"/>
<dbReference type="CDD" id="cd06526">
    <property type="entry name" value="metazoan_ACD"/>
    <property type="match status" value="1"/>
</dbReference>
<dbReference type="GO" id="GO:0042026">
    <property type="term" value="P:protein refolding"/>
    <property type="evidence" value="ECO:0007669"/>
    <property type="project" value="TreeGrafter"/>
</dbReference>
<reference evidence="6" key="1">
    <citation type="submission" date="2022-03" db="EMBL/GenBank/DDBJ databases">
        <authorList>
            <person name="Lindestad O."/>
        </authorList>
    </citation>
    <scope>NUCLEOTIDE SEQUENCE</scope>
</reference>
<feature type="domain" description="SHSP" evidence="5">
    <location>
        <begin position="50"/>
        <end position="157"/>
    </location>
</feature>
<organism evidence="6 7">
    <name type="scientific">Pararge aegeria aegeria</name>
    <dbReference type="NCBI Taxonomy" id="348720"/>
    <lineage>
        <taxon>Eukaryota</taxon>
        <taxon>Metazoa</taxon>
        <taxon>Ecdysozoa</taxon>
        <taxon>Arthropoda</taxon>
        <taxon>Hexapoda</taxon>
        <taxon>Insecta</taxon>
        <taxon>Pterygota</taxon>
        <taxon>Neoptera</taxon>
        <taxon>Endopterygota</taxon>
        <taxon>Lepidoptera</taxon>
        <taxon>Glossata</taxon>
        <taxon>Ditrysia</taxon>
        <taxon>Papilionoidea</taxon>
        <taxon>Nymphalidae</taxon>
        <taxon>Satyrinae</taxon>
        <taxon>Satyrini</taxon>
        <taxon>Parargina</taxon>
        <taxon>Pararge</taxon>
    </lineage>
</organism>
<dbReference type="InterPro" id="IPR008978">
    <property type="entry name" value="HSP20-like_chaperone"/>
</dbReference>
<dbReference type="PRINTS" id="PR00299">
    <property type="entry name" value="ACRYSTALLIN"/>
</dbReference>
<dbReference type="InterPro" id="IPR002068">
    <property type="entry name" value="A-crystallin/Hsp20_dom"/>
</dbReference>
<dbReference type="GO" id="GO:0051082">
    <property type="term" value="F:unfolded protein binding"/>
    <property type="evidence" value="ECO:0007669"/>
    <property type="project" value="TreeGrafter"/>
</dbReference>
<dbReference type="Proteomes" id="UP000838756">
    <property type="component" value="Unassembled WGS sequence"/>
</dbReference>
<dbReference type="GO" id="GO:0005634">
    <property type="term" value="C:nucleus"/>
    <property type="evidence" value="ECO:0007669"/>
    <property type="project" value="TreeGrafter"/>
</dbReference>
<dbReference type="EMBL" id="CAKXAJ010025218">
    <property type="protein sequence ID" value="CAH2236742.1"/>
    <property type="molecule type" value="Genomic_DNA"/>
</dbReference>
<comment type="caution">
    <text evidence="6">The sequence shown here is derived from an EMBL/GenBank/DDBJ whole genome shotgun (WGS) entry which is preliminary data.</text>
</comment>
<dbReference type="PROSITE" id="PS01031">
    <property type="entry name" value="SHSP"/>
    <property type="match status" value="1"/>
</dbReference>
<dbReference type="GO" id="GO:0005737">
    <property type="term" value="C:cytoplasm"/>
    <property type="evidence" value="ECO:0007669"/>
    <property type="project" value="TreeGrafter"/>
</dbReference>
<accession>A0A8S4RIV7</accession>
<dbReference type="SUPFAM" id="SSF49764">
    <property type="entry name" value="HSP20-like chaperones"/>
    <property type="match status" value="1"/>
</dbReference>
<dbReference type="PANTHER" id="PTHR45640">
    <property type="entry name" value="HEAT SHOCK PROTEIN HSP-12.2-RELATED"/>
    <property type="match status" value="1"/>
</dbReference>
<protein>
    <submittedName>
        <fullName evidence="6">Jg16980 protein</fullName>
    </submittedName>
</protein>
<feature type="compositionally biased region" description="Polar residues" evidence="4">
    <location>
        <begin position="168"/>
        <end position="181"/>
    </location>
</feature>
<sequence length="181" mass="20588">MNPFFMGFDGPPLTRSRFVIPDFGLPMPHDHILQAIGPMMTRDPYRPWPMAPAERDFGSTIKSDKKKFHVTMDVQHFAPEEITVKIVDNYVVIEGKHEEKKDEHGFITRQFTRKYALPQDCDPDTVESKLSSDGVLSIIARKIAAAKNERNVPITQTGPVRMEIKNENVPQAEQNAEQNAE</sequence>
<keyword evidence="1" id="KW-0346">Stress response</keyword>
<evidence type="ECO:0000259" key="5">
    <source>
        <dbReference type="PROSITE" id="PS01031"/>
    </source>
</evidence>
<dbReference type="AlphaFoldDB" id="A0A8S4RIV7"/>
<evidence type="ECO:0000256" key="3">
    <source>
        <dbReference type="RuleBase" id="RU003616"/>
    </source>
</evidence>
<gene>
    <name evidence="6" type="primary">jg16980</name>
    <name evidence="6" type="ORF">PAEG_LOCUS14092</name>
</gene>
<feature type="region of interest" description="Disordered" evidence="4">
    <location>
        <begin position="154"/>
        <end position="181"/>
    </location>
</feature>
<dbReference type="Pfam" id="PF00011">
    <property type="entry name" value="HSP20"/>
    <property type="match status" value="1"/>
</dbReference>
<evidence type="ECO:0000256" key="2">
    <source>
        <dbReference type="PROSITE-ProRule" id="PRU00285"/>
    </source>
</evidence>